<keyword evidence="2" id="KW-0662">Pyridine nucleotide biosynthesis</keyword>
<dbReference type="InterPro" id="IPR000868">
    <property type="entry name" value="Isochorismatase-like_dom"/>
</dbReference>
<dbReference type="EC" id="3.5.1.19" evidence="6"/>
<gene>
    <name evidence="9" type="ORF">PIG85_02490</name>
</gene>
<dbReference type="RefSeq" id="WP_004805566.1">
    <property type="nucleotide sequence ID" value="NZ_CP116394.1"/>
</dbReference>
<proteinExistence type="inferred from homology"/>
<evidence type="ECO:0000313" key="10">
    <source>
        <dbReference type="Proteomes" id="UP001211044"/>
    </source>
</evidence>
<dbReference type="PANTHER" id="PTHR11080">
    <property type="entry name" value="PYRAZINAMIDASE/NICOTINAMIDASE"/>
    <property type="match status" value="1"/>
</dbReference>
<evidence type="ECO:0000256" key="4">
    <source>
        <dbReference type="ARBA" id="ARBA00022801"/>
    </source>
</evidence>
<organism evidence="9 10">
    <name type="scientific">Winkia neuii subsp. anitrata</name>
    <dbReference type="NCBI Taxonomy" id="29318"/>
    <lineage>
        <taxon>Bacteria</taxon>
        <taxon>Bacillati</taxon>
        <taxon>Actinomycetota</taxon>
        <taxon>Actinomycetes</taxon>
        <taxon>Actinomycetales</taxon>
        <taxon>Actinomycetaceae</taxon>
        <taxon>Winkia</taxon>
    </lineage>
</organism>
<keyword evidence="4" id="KW-0378">Hydrolase</keyword>
<evidence type="ECO:0000256" key="5">
    <source>
        <dbReference type="ARBA" id="ARBA00037900"/>
    </source>
</evidence>
<feature type="domain" description="Isochorismatase-like" evidence="8">
    <location>
        <begin position="4"/>
        <end position="187"/>
    </location>
</feature>
<dbReference type="Proteomes" id="UP001211044">
    <property type="component" value="Chromosome"/>
</dbReference>
<dbReference type="SUPFAM" id="SSF52499">
    <property type="entry name" value="Isochorismatase-like hydrolases"/>
    <property type="match status" value="1"/>
</dbReference>
<evidence type="ECO:0000259" key="8">
    <source>
        <dbReference type="Pfam" id="PF00857"/>
    </source>
</evidence>
<dbReference type="InterPro" id="IPR036380">
    <property type="entry name" value="Isochorismatase-like_sf"/>
</dbReference>
<evidence type="ECO:0000256" key="6">
    <source>
        <dbReference type="ARBA" id="ARBA00039017"/>
    </source>
</evidence>
<dbReference type="GO" id="GO:0019363">
    <property type="term" value="P:pyridine nucleotide biosynthetic process"/>
    <property type="evidence" value="ECO:0007669"/>
    <property type="project" value="UniProtKB-KW"/>
</dbReference>
<dbReference type="Pfam" id="PF00857">
    <property type="entry name" value="Isochorismatase"/>
    <property type="match status" value="1"/>
</dbReference>
<dbReference type="KEGG" id="wne:PIG85_02490"/>
<dbReference type="InterPro" id="IPR052347">
    <property type="entry name" value="Isochorismatase_Nicotinamidase"/>
</dbReference>
<dbReference type="GO" id="GO:0008936">
    <property type="term" value="F:nicotinamidase activity"/>
    <property type="evidence" value="ECO:0007669"/>
    <property type="project" value="UniProtKB-EC"/>
</dbReference>
<evidence type="ECO:0000256" key="3">
    <source>
        <dbReference type="ARBA" id="ARBA00022723"/>
    </source>
</evidence>
<dbReference type="EMBL" id="CP116394">
    <property type="protein sequence ID" value="WCE46530.1"/>
    <property type="molecule type" value="Genomic_DNA"/>
</dbReference>
<name>A0AB38XQA7_9ACTO</name>
<dbReference type="Gene3D" id="3.40.50.850">
    <property type="entry name" value="Isochorismatase-like"/>
    <property type="match status" value="1"/>
</dbReference>
<evidence type="ECO:0000256" key="2">
    <source>
        <dbReference type="ARBA" id="ARBA00022642"/>
    </source>
</evidence>
<evidence type="ECO:0000256" key="1">
    <source>
        <dbReference type="ARBA" id="ARBA00006336"/>
    </source>
</evidence>
<comment type="pathway">
    <text evidence="5">Cofactor biosynthesis; nicotinate biosynthesis; nicotinate from nicotinamide: step 1/1.</text>
</comment>
<sequence>MPKALLVVDVQPTFCEGGELPVTGGNKVAEDVADFVRAHRQDYALICTTQDWHISPGDHFSENPDFVDSWPPHGVAGTANAELHPALADLHADAAVKKGAYAAAYSGFEGEDADGRLLGDILREAGIDAVDVVGLAESHCVKDTALDAVKAGLRTTVFTDLTKPVSAELGQKAREELKEAGVELTSSSF</sequence>
<evidence type="ECO:0000256" key="7">
    <source>
        <dbReference type="ARBA" id="ARBA00043224"/>
    </source>
</evidence>
<dbReference type="GO" id="GO:0046872">
    <property type="term" value="F:metal ion binding"/>
    <property type="evidence" value="ECO:0007669"/>
    <property type="project" value="UniProtKB-KW"/>
</dbReference>
<keyword evidence="3" id="KW-0479">Metal-binding</keyword>
<protein>
    <recommendedName>
        <fullName evidence="6">nicotinamidase</fullName>
        <ecNumber evidence="6">3.5.1.19</ecNumber>
    </recommendedName>
    <alternativeName>
        <fullName evidence="7">Nicotinamide deamidase</fullName>
    </alternativeName>
</protein>
<evidence type="ECO:0000313" key="9">
    <source>
        <dbReference type="EMBL" id="WCE46530.1"/>
    </source>
</evidence>
<dbReference type="PANTHER" id="PTHR11080:SF2">
    <property type="entry name" value="LD05707P"/>
    <property type="match status" value="1"/>
</dbReference>
<reference evidence="9" key="1">
    <citation type="submission" date="2023-01" db="EMBL/GenBank/DDBJ databases">
        <title>Comparative Genomic Analysis of the Clinically-Derived Winkia Strain NY0527 Provides Evidence into the Taxonomic Reassignment of Winkia neuii and Characterizes Their Virulence Traits.</title>
        <authorList>
            <person name="Cai X."/>
            <person name="Peng Y."/>
            <person name="Li M."/>
            <person name="Qiu Y."/>
            <person name="Wang Y."/>
            <person name="Xu L."/>
            <person name="Hou Q."/>
        </authorList>
    </citation>
    <scope>NUCLEOTIDE SEQUENCE</scope>
    <source>
        <strain evidence="9">NY0527</strain>
    </source>
</reference>
<comment type="similarity">
    <text evidence="1">Belongs to the isochorismatase family.</text>
</comment>
<dbReference type="AlphaFoldDB" id="A0AB38XQA7"/>
<accession>A0AB38XQA7</accession>